<name>A0A5A5T730_9CHLR</name>
<dbReference type="InterPro" id="IPR050595">
    <property type="entry name" value="Bact_response_regulator"/>
</dbReference>
<dbReference type="Pfam" id="PF00072">
    <property type="entry name" value="Response_reg"/>
    <property type="match status" value="1"/>
</dbReference>
<keyword evidence="1 2" id="KW-0597">Phosphoprotein</keyword>
<gene>
    <name evidence="4" type="ORF">KDI_07710</name>
</gene>
<sequence length="132" mass="14971">MQQLEEQSQQGNTPLDKTILVVEDDDSIGSLLIYALSQETSYHTMLVTDGIQALDIIEALKPCLVITDYRLPHINGIELCDRMHSMEHTSDVPAIIMSAFLPEDEVRKRQLAALHKPFELDELLDKIEDLLQ</sequence>
<keyword evidence="5" id="KW-1185">Reference proteome</keyword>
<dbReference type="InterPro" id="IPR011006">
    <property type="entry name" value="CheY-like_superfamily"/>
</dbReference>
<comment type="caution">
    <text evidence="4">The sequence shown here is derived from an EMBL/GenBank/DDBJ whole genome shotgun (WGS) entry which is preliminary data.</text>
</comment>
<dbReference type="SUPFAM" id="SSF52172">
    <property type="entry name" value="CheY-like"/>
    <property type="match status" value="1"/>
</dbReference>
<dbReference type="EMBL" id="BIXY01000007">
    <property type="protein sequence ID" value="GCF07207.1"/>
    <property type="molecule type" value="Genomic_DNA"/>
</dbReference>
<dbReference type="PANTHER" id="PTHR44591:SF3">
    <property type="entry name" value="RESPONSE REGULATORY DOMAIN-CONTAINING PROTEIN"/>
    <property type="match status" value="1"/>
</dbReference>
<organism evidence="4 5">
    <name type="scientific">Dictyobacter arantiisoli</name>
    <dbReference type="NCBI Taxonomy" id="2014874"/>
    <lineage>
        <taxon>Bacteria</taxon>
        <taxon>Bacillati</taxon>
        <taxon>Chloroflexota</taxon>
        <taxon>Ktedonobacteria</taxon>
        <taxon>Ktedonobacterales</taxon>
        <taxon>Dictyobacteraceae</taxon>
        <taxon>Dictyobacter</taxon>
    </lineage>
</organism>
<evidence type="ECO:0000259" key="3">
    <source>
        <dbReference type="PROSITE" id="PS50110"/>
    </source>
</evidence>
<feature type="modified residue" description="4-aspartylphosphate" evidence="2">
    <location>
        <position position="68"/>
    </location>
</feature>
<evidence type="ECO:0000313" key="4">
    <source>
        <dbReference type="EMBL" id="GCF07207.1"/>
    </source>
</evidence>
<feature type="domain" description="Response regulatory" evidence="3">
    <location>
        <begin position="18"/>
        <end position="131"/>
    </location>
</feature>
<dbReference type="RefSeq" id="WP_149400242.1">
    <property type="nucleotide sequence ID" value="NZ_BIXY01000007.1"/>
</dbReference>
<dbReference type="SMART" id="SM00448">
    <property type="entry name" value="REC"/>
    <property type="match status" value="1"/>
</dbReference>
<reference evidence="4 5" key="1">
    <citation type="submission" date="2019-01" db="EMBL/GenBank/DDBJ databases">
        <title>Draft genome sequence of Dictyobacter sp. Uno17.</title>
        <authorList>
            <person name="Wang C.M."/>
            <person name="Zheng Y."/>
            <person name="Sakai Y."/>
            <person name="Abe K."/>
            <person name="Yokota A."/>
            <person name="Yabe S."/>
        </authorList>
    </citation>
    <scope>NUCLEOTIDE SEQUENCE [LARGE SCALE GENOMIC DNA]</scope>
    <source>
        <strain evidence="4 5">Uno17</strain>
    </source>
</reference>
<evidence type="ECO:0000256" key="1">
    <source>
        <dbReference type="ARBA" id="ARBA00022553"/>
    </source>
</evidence>
<dbReference type="GO" id="GO:0000160">
    <property type="term" value="P:phosphorelay signal transduction system"/>
    <property type="evidence" value="ECO:0007669"/>
    <property type="project" value="InterPro"/>
</dbReference>
<dbReference type="InterPro" id="IPR001789">
    <property type="entry name" value="Sig_transdc_resp-reg_receiver"/>
</dbReference>
<evidence type="ECO:0000256" key="2">
    <source>
        <dbReference type="PROSITE-ProRule" id="PRU00169"/>
    </source>
</evidence>
<protein>
    <recommendedName>
        <fullName evidence="3">Response regulatory domain-containing protein</fullName>
    </recommendedName>
</protein>
<accession>A0A5A5T730</accession>
<dbReference type="Gene3D" id="3.40.50.2300">
    <property type="match status" value="1"/>
</dbReference>
<dbReference type="PANTHER" id="PTHR44591">
    <property type="entry name" value="STRESS RESPONSE REGULATOR PROTEIN 1"/>
    <property type="match status" value="1"/>
</dbReference>
<dbReference type="AlphaFoldDB" id="A0A5A5T730"/>
<dbReference type="OrthoDB" id="159357at2"/>
<proteinExistence type="predicted"/>
<dbReference type="Proteomes" id="UP000322530">
    <property type="component" value="Unassembled WGS sequence"/>
</dbReference>
<evidence type="ECO:0000313" key="5">
    <source>
        <dbReference type="Proteomes" id="UP000322530"/>
    </source>
</evidence>
<dbReference type="PROSITE" id="PS50110">
    <property type="entry name" value="RESPONSE_REGULATORY"/>
    <property type="match status" value="1"/>
</dbReference>